<keyword evidence="4" id="KW-1185">Reference proteome</keyword>
<dbReference type="PANTHER" id="PTHR31623">
    <property type="entry name" value="F21J9.9"/>
    <property type="match status" value="1"/>
</dbReference>
<dbReference type="AlphaFoldDB" id="A0A1S2YWW3"/>
<dbReference type="PaxDb" id="3827-XP_004511233.1"/>
<evidence type="ECO:0000313" key="5">
    <source>
        <dbReference type="RefSeq" id="XP_004511233.1"/>
    </source>
</evidence>
<gene>
    <name evidence="5" type="primary">LOC101491503</name>
</gene>
<sequence>MQEFSNLSTQLKNSLSKALTIFYPLGGRRNDIFSIDCNDDGAIYIESSINMEMEEFLKPPKLELLNKLLPCEPNKTHPYNKILPQILVQVNIFKCGGIAIGLCNLHTILDAYSCSLFLKTWSSICKGSIDEIFKPNFSIASSTFPPRNTFGVRAGVLNINKGLEIEVKCTTRRFLFDNKAINELKEMSQSQNNGINKKPTCYKVVCSFICKHMILACMKELLVSESKREVVVLHVVDMRRRMGETLLQNSIGNLLWPAMMVCENVNKDTNIIDMVRILEDEIGKVNEELFLKVKNDPCFMWSEECGELMLERMENKNPISFVFTSWGNMGFKEMDFGWGKPLWLGQRGGTKETIPNTVVLMETYEGIEAWMTMAEKHLDVLENDKEFIKFALLNPNVNFNLV</sequence>
<keyword evidence="3" id="KW-0012">Acyltransferase</keyword>
<dbReference type="KEGG" id="cam:101491503"/>
<organism evidence="4 5">
    <name type="scientific">Cicer arietinum</name>
    <name type="common">Chickpea</name>
    <name type="synonym">Garbanzo</name>
    <dbReference type="NCBI Taxonomy" id="3827"/>
    <lineage>
        <taxon>Eukaryota</taxon>
        <taxon>Viridiplantae</taxon>
        <taxon>Streptophyta</taxon>
        <taxon>Embryophyta</taxon>
        <taxon>Tracheophyta</taxon>
        <taxon>Spermatophyta</taxon>
        <taxon>Magnoliopsida</taxon>
        <taxon>eudicotyledons</taxon>
        <taxon>Gunneridae</taxon>
        <taxon>Pentapetalae</taxon>
        <taxon>rosids</taxon>
        <taxon>fabids</taxon>
        <taxon>Fabales</taxon>
        <taxon>Fabaceae</taxon>
        <taxon>Papilionoideae</taxon>
        <taxon>50 kb inversion clade</taxon>
        <taxon>NPAAA clade</taxon>
        <taxon>Hologalegina</taxon>
        <taxon>IRL clade</taxon>
        <taxon>Cicereae</taxon>
        <taxon>Cicer</taxon>
    </lineage>
</organism>
<dbReference type="Gene3D" id="3.30.559.10">
    <property type="entry name" value="Chloramphenicol acetyltransferase-like domain"/>
    <property type="match status" value="2"/>
</dbReference>
<evidence type="ECO:0000256" key="1">
    <source>
        <dbReference type="ARBA" id="ARBA00009861"/>
    </source>
</evidence>
<dbReference type="Proteomes" id="UP000087171">
    <property type="component" value="Chromosome Ca7"/>
</dbReference>
<dbReference type="GeneID" id="101491503"/>
<dbReference type="InterPro" id="IPR023213">
    <property type="entry name" value="CAT-like_dom_sf"/>
</dbReference>
<dbReference type="PANTHER" id="PTHR31623:SF24">
    <property type="entry name" value="HXXXD-TYPE ACYL-TRANSFERASE FAMILY PROTEIN"/>
    <property type="match status" value="1"/>
</dbReference>
<dbReference type="OrthoDB" id="671439at2759"/>
<protein>
    <submittedName>
        <fullName evidence="5">Vinorine synthase-like</fullName>
    </submittedName>
</protein>
<keyword evidence="2" id="KW-0808">Transferase</keyword>
<evidence type="ECO:0000313" key="4">
    <source>
        <dbReference type="Proteomes" id="UP000087171"/>
    </source>
</evidence>
<proteinExistence type="inferred from homology"/>
<evidence type="ECO:0000256" key="2">
    <source>
        <dbReference type="ARBA" id="ARBA00022679"/>
    </source>
</evidence>
<reference evidence="4" key="1">
    <citation type="journal article" date="2013" name="Nat. Biotechnol.">
        <title>Draft genome sequence of chickpea (Cicer arietinum) provides a resource for trait improvement.</title>
        <authorList>
            <person name="Varshney R.K."/>
            <person name="Song C."/>
            <person name="Saxena R.K."/>
            <person name="Azam S."/>
            <person name="Yu S."/>
            <person name="Sharpe A.G."/>
            <person name="Cannon S."/>
            <person name="Baek J."/>
            <person name="Rosen B.D."/>
            <person name="Tar'an B."/>
            <person name="Millan T."/>
            <person name="Zhang X."/>
            <person name="Ramsay L.D."/>
            <person name="Iwata A."/>
            <person name="Wang Y."/>
            <person name="Nelson W."/>
            <person name="Farmer A.D."/>
            <person name="Gaur P.M."/>
            <person name="Soderlund C."/>
            <person name="Penmetsa R.V."/>
            <person name="Xu C."/>
            <person name="Bharti A.K."/>
            <person name="He W."/>
            <person name="Winter P."/>
            <person name="Zhao S."/>
            <person name="Hane J.K."/>
            <person name="Carrasquilla-Garcia N."/>
            <person name="Condie J.A."/>
            <person name="Upadhyaya H.D."/>
            <person name="Luo M.C."/>
            <person name="Thudi M."/>
            <person name="Gowda C.L."/>
            <person name="Singh N.P."/>
            <person name="Lichtenzveig J."/>
            <person name="Gali K.K."/>
            <person name="Rubio J."/>
            <person name="Nadarajan N."/>
            <person name="Dolezel J."/>
            <person name="Bansal K.C."/>
            <person name="Xu X."/>
            <person name="Edwards D."/>
            <person name="Zhang G."/>
            <person name="Kahl G."/>
            <person name="Gil J."/>
            <person name="Singh K.B."/>
            <person name="Datta S.K."/>
            <person name="Jackson S.A."/>
            <person name="Wang J."/>
            <person name="Cook D.R."/>
        </authorList>
    </citation>
    <scope>NUCLEOTIDE SEQUENCE [LARGE SCALE GENOMIC DNA]</scope>
    <source>
        <strain evidence="4">cv. CDC Frontier</strain>
    </source>
</reference>
<dbReference type="STRING" id="3827.A0A1S2YWW3"/>
<name>A0A1S2YWW3_CICAR</name>
<evidence type="ECO:0000256" key="3">
    <source>
        <dbReference type="ARBA" id="ARBA00023315"/>
    </source>
</evidence>
<comment type="similarity">
    <text evidence="1">Belongs to the plant acyltransferase family.</text>
</comment>
<accession>A0A1S2YWW3</accession>
<dbReference type="RefSeq" id="XP_004511233.1">
    <property type="nucleotide sequence ID" value="XM_004511176.1"/>
</dbReference>
<dbReference type="GO" id="GO:0016746">
    <property type="term" value="F:acyltransferase activity"/>
    <property type="evidence" value="ECO:0007669"/>
    <property type="project" value="UniProtKB-KW"/>
</dbReference>
<dbReference type="Pfam" id="PF02458">
    <property type="entry name" value="Transferase"/>
    <property type="match status" value="1"/>
</dbReference>
<reference evidence="5" key="2">
    <citation type="submission" date="2025-08" db="UniProtKB">
        <authorList>
            <consortium name="RefSeq"/>
        </authorList>
    </citation>
    <scope>IDENTIFICATION</scope>
    <source>
        <tissue evidence="5">Etiolated seedlings</tissue>
    </source>
</reference>